<feature type="compositionally biased region" description="Basic and acidic residues" evidence="1">
    <location>
        <begin position="154"/>
        <end position="164"/>
    </location>
</feature>
<reference evidence="3" key="1">
    <citation type="submission" date="2021-01" db="EMBL/GenBank/DDBJ databases">
        <authorList>
            <person name="Bezrukov I."/>
        </authorList>
    </citation>
    <scope>NUCLEOTIDE SEQUENCE</scope>
</reference>
<feature type="compositionally biased region" description="Basic residues" evidence="1">
    <location>
        <begin position="1"/>
        <end position="10"/>
    </location>
</feature>
<dbReference type="Proteomes" id="UP000682877">
    <property type="component" value="Chromosome 7"/>
</dbReference>
<accession>A0A8S2AX36</accession>
<feature type="compositionally biased region" description="Polar residues" evidence="1">
    <location>
        <begin position="142"/>
        <end position="152"/>
    </location>
</feature>
<evidence type="ECO:0000313" key="3">
    <source>
        <dbReference type="EMBL" id="CAE6197107.1"/>
    </source>
</evidence>
<feature type="compositionally biased region" description="Low complexity" evidence="1">
    <location>
        <begin position="95"/>
        <end position="110"/>
    </location>
</feature>
<evidence type="ECO:0000259" key="2">
    <source>
        <dbReference type="Pfam" id="PF25465"/>
    </source>
</evidence>
<feature type="region of interest" description="Disordered" evidence="1">
    <location>
        <begin position="352"/>
        <end position="373"/>
    </location>
</feature>
<dbReference type="InterPro" id="IPR057442">
    <property type="entry name" value="Beta-prop_At4g14310"/>
</dbReference>
<evidence type="ECO:0000256" key="1">
    <source>
        <dbReference type="SAM" id="MobiDB-lite"/>
    </source>
</evidence>
<dbReference type="AlphaFoldDB" id="A0A8S2AX36"/>
<dbReference type="SUPFAM" id="SSF50969">
    <property type="entry name" value="YVTN repeat-like/Quinoprotein amine dehydrogenase"/>
    <property type="match status" value="1"/>
</dbReference>
<organism evidence="3 4">
    <name type="scientific">Arabidopsis arenosa</name>
    <name type="common">Sand rock-cress</name>
    <name type="synonym">Cardaminopsis arenosa</name>
    <dbReference type="NCBI Taxonomy" id="38785"/>
    <lineage>
        <taxon>Eukaryota</taxon>
        <taxon>Viridiplantae</taxon>
        <taxon>Streptophyta</taxon>
        <taxon>Embryophyta</taxon>
        <taxon>Tracheophyta</taxon>
        <taxon>Spermatophyta</taxon>
        <taxon>Magnoliopsida</taxon>
        <taxon>eudicotyledons</taxon>
        <taxon>Gunneridae</taxon>
        <taxon>Pentapetalae</taxon>
        <taxon>rosids</taxon>
        <taxon>malvids</taxon>
        <taxon>Brassicales</taxon>
        <taxon>Brassicaceae</taxon>
        <taxon>Camelineae</taxon>
        <taxon>Arabidopsis</taxon>
    </lineage>
</organism>
<dbReference type="EMBL" id="LR999457">
    <property type="protein sequence ID" value="CAE6197107.1"/>
    <property type="molecule type" value="Genomic_DNA"/>
</dbReference>
<dbReference type="PANTHER" id="PTHR35492:SF1">
    <property type="entry name" value="TRANSDUCIN_WD40 REPEAT-LIKE SUPERFAMILY PROTEIN"/>
    <property type="match status" value="1"/>
</dbReference>
<dbReference type="Gene3D" id="2.130.10.10">
    <property type="entry name" value="YVTN repeat-like/Quinoprotein amine dehydrogenase"/>
    <property type="match status" value="1"/>
</dbReference>
<name>A0A8S2AX36_ARAAE</name>
<keyword evidence="4" id="KW-1185">Reference proteome</keyword>
<dbReference type="InterPro" id="IPR045289">
    <property type="entry name" value="At4g14310-like"/>
</dbReference>
<dbReference type="Pfam" id="PF25465">
    <property type="entry name" value="Beta-prop_At4g14310"/>
    <property type="match status" value="1"/>
</dbReference>
<dbReference type="PANTHER" id="PTHR35492">
    <property type="entry name" value="TRANSDUCIN/WD40 REPEAT-LIKE SUPERFAMILY PROTEIN"/>
    <property type="match status" value="1"/>
</dbReference>
<proteinExistence type="predicted"/>
<dbReference type="InterPro" id="IPR015943">
    <property type="entry name" value="WD40/YVTN_repeat-like_dom_sf"/>
</dbReference>
<feature type="compositionally biased region" description="Polar residues" evidence="1">
    <location>
        <begin position="353"/>
        <end position="364"/>
    </location>
</feature>
<evidence type="ECO:0000313" key="4">
    <source>
        <dbReference type="Proteomes" id="UP000682877"/>
    </source>
</evidence>
<gene>
    <name evidence="3" type="ORF">AARE701A_LOCUS19496</name>
</gene>
<sequence length="901" mass="98522">MSASTNRRRLKDINTGAGENLSSGKKPSRSVTLLPISTKNPSPALQKSLSSKENPNPKLSHRSFGSTQKPVLRPVPRIDKSAVRGVGDGSEGRVTRSTSSGLRGRSSSPSDLIRVFSDLRKRNESRVIGEKGESDQDKKSGYKSSGFKQVTSEIKVEPSRVCEKTDEESSCPVKSSKFEGSSVARNSISDPKEHALVGSGEKSAVVLKSDCKIEKNGKGTSVGLRRKSLDNVGKAMEMSKEIRGNEGSSNSTAKYPSKLHEKLAFLEGKVKKIASDIKKTKDMLDLNNPDSSKVIISDIQQKITGIEKSMSHVIDGPEKNKTTQVMKAKTSVKGLNKEELEDRLFPHQRLLRSRTQSKTSSNVSKGHDSVESNKAVNVEEKPAAPVEENAIALEFLASLDKEKVTFMSDQNALENLEVQEMDTEEPSKENDVSKDVNLTSNLNEILRANEALEEIDDEENREEMELEEIDDGCMYQLNDIGSRTSTGGWFVSEGEAVILAHDDGSCSYYDVANSEVKSVYSPPDGISPNTWRDCWVVRAPGADGCSGRYVVAASAGNTLESGFCSWDFYTKDIKALHIEDGSSRVSRTALAPLPNNTSHGRNTPACAVVPETQQWWYRPCGPLIASTGSFQSVVKVFDIRDGEQIMRWGVQNPVSALDFSSPLQWRNRGKLVIAESEAISVWDVNSLHPEAQHTISSSGRKISAFHINNTDAEVGGGVRQRVSSLDAEGNDGVFCTSDSINILDFRNPSGIGAKIPKLGVNAQCVSSRGDSVFLGCTNQKSTAKKHMASSSQVQQFSIRKQRLVSTYSLPDSNSHPHHSAITQVWGNSNFVMATSGMGLFVFDTAKEETLQQQPLTSDCGSVQTVREIIGPNDMYCPSFDYSGCRVLLISRDRPALWRYLL</sequence>
<dbReference type="InterPro" id="IPR011044">
    <property type="entry name" value="Quino_amine_DH_bsu"/>
</dbReference>
<protein>
    <recommendedName>
        <fullName evidence="2">At4g14310 8-bladed propeller domain-containing protein</fullName>
    </recommendedName>
</protein>
<feature type="compositionally biased region" description="Polar residues" evidence="1">
    <location>
        <begin position="20"/>
        <end position="54"/>
    </location>
</feature>
<feature type="domain" description="At4g14310 8-bladed propeller" evidence="2">
    <location>
        <begin position="609"/>
        <end position="896"/>
    </location>
</feature>
<feature type="compositionally biased region" description="Basic and acidic residues" evidence="1">
    <location>
        <begin position="117"/>
        <end position="140"/>
    </location>
</feature>
<feature type="region of interest" description="Disordered" evidence="1">
    <location>
        <begin position="1"/>
        <end position="199"/>
    </location>
</feature>
<dbReference type="SUPFAM" id="SSF101908">
    <property type="entry name" value="Putative isomerase YbhE"/>
    <property type="match status" value="1"/>
</dbReference>